<dbReference type="InterPro" id="IPR009014">
    <property type="entry name" value="Transketo_C/PFOR_II"/>
</dbReference>
<feature type="binding site" evidence="11">
    <location>
        <begin position="112"/>
        <end position="114"/>
    </location>
    <ligand>
        <name>thiamine diphosphate</name>
        <dbReference type="ChEBI" id="CHEBI:58937"/>
    </ligand>
</feature>
<keyword evidence="14" id="KW-1185">Reference proteome</keyword>
<comment type="subunit">
    <text evidence="3 11">Homodimer.</text>
</comment>
<comment type="similarity">
    <text evidence="2 11">Belongs to the transketolase family. DXPS subfamily.</text>
</comment>
<sequence length="632" mass="67358">MLEQVRGPADLAHLSQPQLTELAAEIREFLVHKVAATGGHLGPNLGVVELTLALHRVFDSPHDPIIFDTGHQAYVHKMLTGRCPDFETLRMKGGLSGYPSRAESEHDWVESSHASTALSYADGLAKAFELSGYRNRHVVAVVGDGALTGGMCWEALNNIAAANRPIVIVVNDNGRSYAPTIGGLADHFAALRLQPAYEKALERGKNALRGMPVLGEFCYQCVHSIKAGIKDALAPQALFTDLGLKYVGPIDGHDEHAVEAALRHARGFNAPVIVHVVTRKGMGYAHAENDEAEQMHSTGIIDPHTGRSTAESVLGWTSVFSEELIKQATKRRDIVAITAAMPGPTGLAAFRQRFPDRFFDVGIAEQHAMTSAAGLAMGGMHPVVAIYSTFLNRAFDQIMMDVALHKLPVTMVLDRAGVTGNDGASHNGVWDMSMLGIVPGMQVAAPRDAARLREELGEALAIDDGPTAVRFPKGAVGDDIPAVRRQHGVDILTEPADGLSDDVLLVAVGAFARMALVVADRLRKQGIGVTVVDPRWVLPVPAAIADLAKAHKLVVTLEDNGVAGGIGSAVSASLRRAEIDVPCRDVGVPQEFQEHASRNEILASIGLTDQDVARQVTGWVAALGSSVDISSQ</sequence>
<comment type="caution">
    <text evidence="13">The sequence shown here is derived from an EMBL/GenBank/DDBJ whole genome shotgun (WGS) entry which is preliminary data.</text>
</comment>
<keyword evidence="4 11" id="KW-0808">Transferase</keyword>
<dbReference type="GO" id="GO:0008661">
    <property type="term" value="F:1-deoxy-D-xylulose-5-phosphate synthase activity"/>
    <property type="evidence" value="ECO:0007669"/>
    <property type="project" value="UniProtKB-UniRule"/>
</dbReference>
<dbReference type="InterPro" id="IPR033248">
    <property type="entry name" value="Transketolase_C"/>
</dbReference>
<protein>
    <recommendedName>
        <fullName evidence="11">1-deoxy-D-xylulose-5-phosphate synthase</fullName>
        <ecNumber evidence="11">2.2.1.7</ecNumber>
    </recommendedName>
    <alternativeName>
        <fullName evidence="11">1-deoxyxylulose-5-phosphate synthase</fullName>
        <shortName evidence="11">DXP synthase</shortName>
        <shortName evidence="11">DXPS</shortName>
    </alternativeName>
</protein>
<keyword evidence="9 11" id="KW-0414">Isoprene biosynthesis</keyword>
<evidence type="ECO:0000256" key="9">
    <source>
        <dbReference type="ARBA" id="ARBA00023229"/>
    </source>
</evidence>
<dbReference type="PROSITE" id="PS00801">
    <property type="entry name" value="TRANSKETOLASE_1"/>
    <property type="match status" value="1"/>
</dbReference>
<dbReference type="Pfam" id="PF02780">
    <property type="entry name" value="Transketolase_C"/>
    <property type="match status" value="1"/>
</dbReference>
<evidence type="ECO:0000313" key="13">
    <source>
        <dbReference type="EMBL" id="KIU16071.1"/>
    </source>
</evidence>
<dbReference type="HAMAP" id="MF_00315">
    <property type="entry name" value="DXP_synth"/>
    <property type="match status" value="1"/>
</dbReference>
<dbReference type="FunFam" id="3.40.50.970:FF:000005">
    <property type="entry name" value="1-deoxy-D-xylulose-5-phosphate synthase"/>
    <property type="match status" value="1"/>
</dbReference>
<evidence type="ECO:0000259" key="12">
    <source>
        <dbReference type="SMART" id="SM00861"/>
    </source>
</evidence>
<evidence type="ECO:0000256" key="1">
    <source>
        <dbReference type="ARBA" id="ARBA00004980"/>
    </source>
</evidence>
<evidence type="ECO:0000256" key="8">
    <source>
        <dbReference type="ARBA" id="ARBA00023052"/>
    </source>
</evidence>
<feature type="domain" description="Transketolase-like pyrimidine-binding" evidence="12">
    <location>
        <begin position="314"/>
        <end position="478"/>
    </location>
</feature>
<dbReference type="Gene3D" id="3.40.50.970">
    <property type="match status" value="2"/>
</dbReference>
<dbReference type="GO" id="GO:0019288">
    <property type="term" value="P:isopentenyl diphosphate biosynthetic process, methylerythritol 4-phosphate pathway"/>
    <property type="evidence" value="ECO:0007669"/>
    <property type="project" value="TreeGrafter"/>
</dbReference>
<dbReference type="GO" id="GO:0009228">
    <property type="term" value="P:thiamine biosynthetic process"/>
    <property type="evidence" value="ECO:0007669"/>
    <property type="project" value="UniProtKB-UniRule"/>
</dbReference>
<dbReference type="Proteomes" id="UP000032221">
    <property type="component" value="Unassembled WGS sequence"/>
</dbReference>
<dbReference type="RefSeq" id="WP_043393877.1">
    <property type="nucleotide sequence ID" value="NZ_JXST01000020.1"/>
</dbReference>
<dbReference type="GO" id="GO:0030976">
    <property type="term" value="F:thiamine pyrophosphate binding"/>
    <property type="evidence" value="ECO:0007669"/>
    <property type="project" value="UniProtKB-UniRule"/>
</dbReference>
<dbReference type="STRING" id="280871.TL10_15270"/>
<dbReference type="OrthoDB" id="9803371at2"/>
<evidence type="ECO:0000256" key="6">
    <source>
        <dbReference type="ARBA" id="ARBA00022842"/>
    </source>
</evidence>
<dbReference type="GO" id="GO:0000287">
    <property type="term" value="F:magnesium ion binding"/>
    <property type="evidence" value="ECO:0007669"/>
    <property type="project" value="UniProtKB-UniRule"/>
</dbReference>
<accession>A0A0D1LJ93</accession>
<feature type="binding site" evidence="11">
    <location>
        <position position="71"/>
    </location>
    <ligand>
        <name>thiamine diphosphate</name>
        <dbReference type="ChEBI" id="CHEBI:58937"/>
    </ligand>
</feature>
<feature type="binding site" evidence="11">
    <location>
        <position position="173"/>
    </location>
    <ligand>
        <name>thiamine diphosphate</name>
        <dbReference type="ChEBI" id="CHEBI:58937"/>
    </ligand>
</feature>
<comment type="function">
    <text evidence="10 11">Catalyzes the acyloin condensation reaction between C atoms 2 and 3 of pyruvate and glyceraldehyde 3-phosphate to yield 1-deoxy-D-xylulose-5-phosphate (DXP).</text>
</comment>
<keyword evidence="7 11" id="KW-0784">Thiamine biosynthesis</keyword>
<evidence type="ECO:0000256" key="4">
    <source>
        <dbReference type="ARBA" id="ARBA00022679"/>
    </source>
</evidence>
<evidence type="ECO:0000256" key="11">
    <source>
        <dbReference type="HAMAP-Rule" id="MF_00315"/>
    </source>
</evidence>
<dbReference type="SMART" id="SM00861">
    <property type="entry name" value="Transket_pyr"/>
    <property type="match status" value="1"/>
</dbReference>
<dbReference type="PANTHER" id="PTHR43322">
    <property type="entry name" value="1-D-DEOXYXYLULOSE 5-PHOSPHATE SYNTHASE-RELATED"/>
    <property type="match status" value="1"/>
</dbReference>
<dbReference type="GO" id="GO:0005829">
    <property type="term" value="C:cytosol"/>
    <property type="evidence" value="ECO:0007669"/>
    <property type="project" value="TreeGrafter"/>
</dbReference>
<dbReference type="Pfam" id="PF13292">
    <property type="entry name" value="DXP_synthase_N"/>
    <property type="match status" value="1"/>
</dbReference>
<evidence type="ECO:0000256" key="7">
    <source>
        <dbReference type="ARBA" id="ARBA00022977"/>
    </source>
</evidence>
<dbReference type="FunFam" id="3.40.50.920:FF:000002">
    <property type="entry name" value="1-deoxy-D-xylulose-5-phosphate synthase"/>
    <property type="match status" value="1"/>
</dbReference>
<dbReference type="PANTHER" id="PTHR43322:SF5">
    <property type="entry name" value="1-DEOXY-D-XYLULOSE-5-PHOSPHATE SYNTHASE, CHLOROPLASTIC"/>
    <property type="match status" value="1"/>
</dbReference>
<dbReference type="NCBIfam" id="TIGR00204">
    <property type="entry name" value="dxs"/>
    <property type="match status" value="1"/>
</dbReference>
<dbReference type="Gene3D" id="3.40.50.920">
    <property type="match status" value="1"/>
</dbReference>
<dbReference type="Pfam" id="PF02779">
    <property type="entry name" value="Transket_pyr"/>
    <property type="match status" value="1"/>
</dbReference>
<evidence type="ECO:0000313" key="14">
    <source>
        <dbReference type="Proteomes" id="UP000032221"/>
    </source>
</evidence>
<proteinExistence type="inferred from homology"/>
<dbReference type="InterPro" id="IPR029061">
    <property type="entry name" value="THDP-binding"/>
</dbReference>
<dbReference type="InterPro" id="IPR005475">
    <property type="entry name" value="Transketolase-like_Pyr-bd"/>
</dbReference>
<keyword evidence="6 11" id="KW-0460">Magnesium</keyword>
<dbReference type="AlphaFoldDB" id="A0A0D1LJ93"/>
<comment type="cofactor">
    <cofactor evidence="11">
        <name>Mg(2+)</name>
        <dbReference type="ChEBI" id="CHEBI:18420"/>
    </cofactor>
    <text evidence="11">Binds 1 Mg(2+) ion per subunit.</text>
</comment>
<evidence type="ECO:0000256" key="3">
    <source>
        <dbReference type="ARBA" id="ARBA00011738"/>
    </source>
</evidence>
<feature type="binding site" evidence="11">
    <location>
        <position position="173"/>
    </location>
    <ligand>
        <name>Mg(2+)</name>
        <dbReference type="ChEBI" id="CHEBI:18420"/>
    </ligand>
</feature>
<evidence type="ECO:0000256" key="2">
    <source>
        <dbReference type="ARBA" id="ARBA00011081"/>
    </source>
</evidence>
<dbReference type="InterPro" id="IPR020826">
    <property type="entry name" value="Transketolase_BS"/>
</dbReference>
<dbReference type="EC" id="2.2.1.7" evidence="11"/>
<comment type="pathway">
    <text evidence="1 11">Metabolic intermediate biosynthesis; 1-deoxy-D-xylulose 5-phosphate biosynthesis; 1-deoxy-D-xylulose 5-phosphate from D-glyceraldehyde 3-phosphate and pyruvate: step 1/1.</text>
</comment>
<dbReference type="CDD" id="cd07033">
    <property type="entry name" value="TPP_PYR_DXS_TK_like"/>
    <property type="match status" value="1"/>
</dbReference>
<dbReference type="GO" id="GO:0016114">
    <property type="term" value="P:terpenoid biosynthetic process"/>
    <property type="evidence" value="ECO:0007669"/>
    <property type="project" value="UniProtKB-UniRule"/>
</dbReference>
<organism evidence="13 14">
    <name type="scientific">Mycolicibacterium llatzerense</name>
    <dbReference type="NCBI Taxonomy" id="280871"/>
    <lineage>
        <taxon>Bacteria</taxon>
        <taxon>Bacillati</taxon>
        <taxon>Actinomycetota</taxon>
        <taxon>Actinomycetes</taxon>
        <taxon>Mycobacteriales</taxon>
        <taxon>Mycobacteriaceae</taxon>
        <taxon>Mycolicibacterium</taxon>
    </lineage>
</organism>
<name>A0A0D1LJ93_9MYCO</name>
<reference evidence="13 14" key="1">
    <citation type="submission" date="2015-01" db="EMBL/GenBank/DDBJ databases">
        <title>Genome sequence of Mycobacterium llatzerense and Mycobacterium immunogenum recovered from brain abscess.</title>
        <authorList>
            <person name="Greninger A.L."/>
            <person name="Langelier C."/>
            <person name="Cunningham G."/>
            <person name="Chiu C.Y."/>
            <person name="Miller S."/>
        </authorList>
    </citation>
    <scope>NUCLEOTIDE SEQUENCE [LARGE SCALE GENOMIC DNA]</scope>
    <source>
        <strain evidence="13 14">CLUC14</strain>
    </source>
</reference>
<evidence type="ECO:0000256" key="5">
    <source>
        <dbReference type="ARBA" id="ARBA00022723"/>
    </source>
</evidence>
<feature type="binding site" evidence="11">
    <location>
        <begin position="145"/>
        <end position="146"/>
    </location>
    <ligand>
        <name>thiamine diphosphate</name>
        <dbReference type="ChEBI" id="CHEBI:58937"/>
    </ligand>
</feature>
<dbReference type="CDD" id="cd02007">
    <property type="entry name" value="TPP_DXS"/>
    <property type="match status" value="1"/>
</dbReference>
<dbReference type="SUPFAM" id="SSF52518">
    <property type="entry name" value="Thiamin diphosphate-binding fold (THDP-binding)"/>
    <property type="match status" value="2"/>
</dbReference>
<dbReference type="UniPathway" id="UPA00064">
    <property type="reaction ID" value="UER00091"/>
</dbReference>
<dbReference type="InterPro" id="IPR005477">
    <property type="entry name" value="Dxylulose-5-P_synthase"/>
</dbReference>
<keyword evidence="8 11" id="KW-0786">Thiamine pyrophosphate</keyword>
<feature type="binding site" evidence="11">
    <location>
        <position position="284"/>
    </location>
    <ligand>
        <name>thiamine diphosphate</name>
        <dbReference type="ChEBI" id="CHEBI:58937"/>
    </ligand>
</feature>
<dbReference type="PATRIC" id="fig|280871.6.peg.3171"/>
<gene>
    <name evidence="11" type="primary">dxs</name>
    <name evidence="13" type="ORF">TL10_15270</name>
</gene>
<dbReference type="NCBIfam" id="NF003933">
    <property type="entry name" value="PRK05444.2-2"/>
    <property type="match status" value="1"/>
</dbReference>
<dbReference type="SUPFAM" id="SSF52922">
    <property type="entry name" value="TK C-terminal domain-like"/>
    <property type="match status" value="1"/>
</dbReference>
<dbReference type="InterPro" id="IPR049557">
    <property type="entry name" value="Transketolase_CS"/>
</dbReference>
<comment type="catalytic activity">
    <reaction evidence="11">
        <text>D-glyceraldehyde 3-phosphate + pyruvate + H(+) = 1-deoxy-D-xylulose 5-phosphate + CO2</text>
        <dbReference type="Rhea" id="RHEA:12605"/>
        <dbReference type="ChEBI" id="CHEBI:15361"/>
        <dbReference type="ChEBI" id="CHEBI:15378"/>
        <dbReference type="ChEBI" id="CHEBI:16526"/>
        <dbReference type="ChEBI" id="CHEBI:57792"/>
        <dbReference type="ChEBI" id="CHEBI:59776"/>
        <dbReference type="EC" id="2.2.1.7"/>
    </reaction>
</comment>
<dbReference type="EMBL" id="JXST01000020">
    <property type="protein sequence ID" value="KIU16071.1"/>
    <property type="molecule type" value="Genomic_DNA"/>
</dbReference>
<feature type="binding site" evidence="11">
    <location>
        <position position="365"/>
    </location>
    <ligand>
        <name>thiamine diphosphate</name>
        <dbReference type="ChEBI" id="CHEBI:58937"/>
    </ligand>
</feature>
<evidence type="ECO:0000256" key="10">
    <source>
        <dbReference type="ARBA" id="ARBA00055605"/>
    </source>
</evidence>
<feature type="binding site" evidence="11">
    <location>
        <position position="144"/>
    </location>
    <ligand>
        <name>Mg(2+)</name>
        <dbReference type="ChEBI" id="CHEBI:18420"/>
    </ligand>
</feature>
<keyword evidence="5 11" id="KW-0479">Metal-binding</keyword>
<dbReference type="PROSITE" id="PS00802">
    <property type="entry name" value="TRANSKETOLASE_2"/>
    <property type="match status" value="1"/>
</dbReference>
<comment type="cofactor">
    <cofactor evidence="11">
        <name>thiamine diphosphate</name>
        <dbReference type="ChEBI" id="CHEBI:58937"/>
    </cofactor>
    <text evidence="11">Binds 1 thiamine pyrophosphate per subunit.</text>
</comment>